<dbReference type="PROSITE" id="PS50893">
    <property type="entry name" value="ABC_TRANSPORTER_2"/>
    <property type="match status" value="2"/>
</dbReference>
<keyword evidence="10" id="KW-1185">Reference proteome</keyword>
<dbReference type="InterPro" id="IPR050388">
    <property type="entry name" value="ABC_Ni/Peptide_Import"/>
</dbReference>
<evidence type="ECO:0000256" key="1">
    <source>
        <dbReference type="ARBA" id="ARBA00004202"/>
    </source>
</evidence>
<dbReference type="GO" id="GO:0015833">
    <property type="term" value="P:peptide transport"/>
    <property type="evidence" value="ECO:0007669"/>
    <property type="project" value="InterPro"/>
</dbReference>
<reference evidence="9" key="1">
    <citation type="submission" date="2021-11" db="EMBL/GenBank/DDBJ databases">
        <title>Streptomyces corallinus and Kineosporia corallina sp. nov., two new coral-derived marine actinobacteria.</title>
        <authorList>
            <person name="Buangrab K."/>
            <person name="Sutthacheep M."/>
            <person name="Yeemin T."/>
            <person name="Harunari E."/>
            <person name="Igarashi Y."/>
            <person name="Sripreechasak P."/>
            <person name="Kanchanasin P."/>
            <person name="Tanasupawat S."/>
            <person name="Phongsopitanun W."/>
        </authorList>
    </citation>
    <scope>NUCLEOTIDE SEQUENCE</scope>
    <source>
        <strain evidence="9">JCM 31032</strain>
    </source>
</reference>
<accession>A0A9X1NKK0</accession>
<evidence type="ECO:0000256" key="2">
    <source>
        <dbReference type="ARBA" id="ARBA00005417"/>
    </source>
</evidence>
<feature type="domain" description="ABC transporter" evidence="8">
    <location>
        <begin position="9"/>
        <end position="254"/>
    </location>
</feature>
<dbReference type="Gene3D" id="3.40.50.300">
    <property type="entry name" value="P-loop containing nucleotide triphosphate hydrolases"/>
    <property type="match status" value="2"/>
</dbReference>
<feature type="domain" description="ABC transporter" evidence="8">
    <location>
        <begin position="283"/>
        <end position="534"/>
    </location>
</feature>
<dbReference type="NCBIfam" id="NF007739">
    <property type="entry name" value="PRK10419.1"/>
    <property type="match status" value="2"/>
</dbReference>
<keyword evidence="7" id="KW-0472">Membrane</keyword>
<organism evidence="9 10">
    <name type="scientific">Kineosporia babensis</name>
    <dbReference type="NCBI Taxonomy" id="499548"/>
    <lineage>
        <taxon>Bacteria</taxon>
        <taxon>Bacillati</taxon>
        <taxon>Actinomycetota</taxon>
        <taxon>Actinomycetes</taxon>
        <taxon>Kineosporiales</taxon>
        <taxon>Kineosporiaceae</taxon>
        <taxon>Kineosporia</taxon>
    </lineage>
</organism>
<dbReference type="PANTHER" id="PTHR43297:SF2">
    <property type="entry name" value="DIPEPTIDE TRANSPORT ATP-BINDING PROTEIN DPPD"/>
    <property type="match status" value="1"/>
</dbReference>
<comment type="caution">
    <text evidence="9">The sequence shown here is derived from an EMBL/GenBank/DDBJ whole genome shotgun (WGS) entry which is preliminary data.</text>
</comment>
<evidence type="ECO:0000256" key="5">
    <source>
        <dbReference type="ARBA" id="ARBA00022741"/>
    </source>
</evidence>
<evidence type="ECO:0000256" key="6">
    <source>
        <dbReference type="ARBA" id="ARBA00022840"/>
    </source>
</evidence>
<dbReference type="FunFam" id="3.40.50.300:FF:000016">
    <property type="entry name" value="Oligopeptide ABC transporter ATP-binding component"/>
    <property type="match status" value="1"/>
</dbReference>
<evidence type="ECO:0000259" key="8">
    <source>
        <dbReference type="PROSITE" id="PS50893"/>
    </source>
</evidence>
<dbReference type="AlphaFoldDB" id="A0A9X1NKK0"/>
<dbReference type="RefSeq" id="WP_231449517.1">
    <property type="nucleotide sequence ID" value="NZ_JAJOMB010000032.1"/>
</dbReference>
<dbReference type="PANTHER" id="PTHR43297">
    <property type="entry name" value="OLIGOPEPTIDE TRANSPORT ATP-BINDING PROTEIN APPD"/>
    <property type="match status" value="1"/>
</dbReference>
<protein>
    <submittedName>
        <fullName evidence="9">ABC transporter ATP-binding protein</fullName>
    </submittedName>
</protein>
<dbReference type="CDD" id="cd03257">
    <property type="entry name" value="ABC_NikE_OppD_transporters"/>
    <property type="match status" value="2"/>
</dbReference>
<dbReference type="NCBIfam" id="NF008453">
    <property type="entry name" value="PRK11308.1"/>
    <property type="match status" value="2"/>
</dbReference>
<evidence type="ECO:0000256" key="7">
    <source>
        <dbReference type="ARBA" id="ARBA00023136"/>
    </source>
</evidence>
<dbReference type="InterPro" id="IPR003439">
    <property type="entry name" value="ABC_transporter-like_ATP-bd"/>
</dbReference>
<comment type="subcellular location">
    <subcellularLocation>
        <location evidence="1">Cell membrane</location>
        <topology evidence="1">Peripheral membrane protein</topology>
    </subcellularLocation>
</comment>
<evidence type="ECO:0000256" key="4">
    <source>
        <dbReference type="ARBA" id="ARBA00022475"/>
    </source>
</evidence>
<dbReference type="InterPro" id="IPR017871">
    <property type="entry name" value="ABC_transporter-like_CS"/>
</dbReference>
<dbReference type="SMART" id="SM00382">
    <property type="entry name" value="AAA"/>
    <property type="match status" value="2"/>
</dbReference>
<dbReference type="EMBL" id="JAJOMB010000032">
    <property type="protein sequence ID" value="MCD5316667.1"/>
    <property type="molecule type" value="Genomic_DNA"/>
</dbReference>
<gene>
    <name evidence="9" type="ORF">LR394_37790</name>
</gene>
<keyword evidence="5" id="KW-0547">Nucleotide-binding</keyword>
<dbReference type="InterPro" id="IPR003593">
    <property type="entry name" value="AAA+_ATPase"/>
</dbReference>
<evidence type="ECO:0000313" key="10">
    <source>
        <dbReference type="Proteomes" id="UP001138997"/>
    </source>
</evidence>
<keyword evidence="3" id="KW-0813">Transport</keyword>
<proteinExistence type="inferred from homology"/>
<sequence length="559" mass="59202">MSTSSTPVLSVDTLTVDFETVSAVRGATFEVAHGQVTALVGESGSGKSVSATAVLGLLPGNARVGGSVRLNGEELIGANPARLRQVRGGEIGTVFQEPMSALNPVLTVGAQIAEAIRTHRTLTRREAWERTEHLMATAGLSEPARIAGSYPHELSGGQLQRAMIAMAISCDPVLLIADEPTTALDVTVQAGILQLLRELGERLGTAILLITHDMGVVADLAHDVVVMKDGEVVEKAPVLPLFAQPAHPYTKNLLQAVPRLPELELGETAKAPMDDEGAREALVSFRNVVVEYGGRGRRDGVRAVQGVDLQIGAGEVLGLVGESGSGKTTVGRALAGLIPVTSGELEVDGVDVARASRTTIRGTRLLRGLRSRMGIVFQDPASSLNPRHSVGSGIAEPLTLHTALRGPALRKRIVELLESVHLAADFADRYPHELSGGQRQRVAIARALALDPALLIADEPTSALDVSVQMAVLHLLKDLQSRLGFACLFISHDLAVIGQLADRVAVMHHGKVVEQGSTAQVLGAPRNAYTQRLLAAAPVADPIHQRRRREAWQSLARTP</sequence>
<dbReference type="GO" id="GO:0005886">
    <property type="term" value="C:plasma membrane"/>
    <property type="evidence" value="ECO:0007669"/>
    <property type="project" value="UniProtKB-SubCell"/>
</dbReference>
<keyword evidence="6 9" id="KW-0067">ATP-binding</keyword>
<comment type="similarity">
    <text evidence="2">Belongs to the ABC transporter superfamily.</text>
</comment>
<keyword evidence="4" id="KW-1003">Cell membrane</keyword>
<dbReference type="GO" id="GO:0005524">
    <property type="term" value="F:ATP binding"/>
    <property type="evidence" value="ECO:0007669"/>
    <property type="project" value="UniProtKB-KW"/>
</dbReference>
<dbReference type="Pfam" id="PF08352">
    <property type="entry name" value="oligo_HPY"/>
    <property type="match status" value="2"/>
</dbReference>
<dbReference type="SUPFAM" id="SSF52540">
    <property type="entry name" value="P-loop containing nucleoside triphosphate hydrolases"/>
    <property type="match status" value="2"/>
</dbReference>
<dbReference type="InterPro" id="IPR013563">
    <property type="entry name" value="Oligopep_ABC_C"/>
</dbReference>
<evidence type="ECO:0000313" key="9">
    <source>
        <dbReference type="EMBL" id="MCD5316667.1"/>
    </source>
</evidence>
<dbReference type="Pfam" id="PF00005">
    <property type="entry name" value="ABC_tran"/>
    <property type="match status" value="2"/>
</dbReference>
<dbReference type="PROSITE" id="PS00211">
    <property type="entry name" value="ABC_TRANSPORTER_1"/>
    <property type="match status" value="2"/>
</dbReference>
<dbReference type="GO" id="GO:0016887">
    <property type="term" value="F:ATP hydrolysis activity"/>
    <property type="evidence" value="ECO:0007669"/>
    <property type="project" value="InterPro"/>
</dbReference>
<dbReference type="InterPro" id="IPR027417">
    <property type="entry name" value="P-loop_NTPase"/>
</dbReference>
<dbReference type="Proteomes" id="UP001138997">
    <property type="component" value="Unassembled WGS sequence"/>
</dbReference>
<evidence type="ECO:0000256" key="3">
    <source>
        <dbReference type="ARBA" id="ARBA00022448"/>
    </source>
</evidence>
<name>A0A9X1NKK0_9ACTN</name>